<dbReference type="Pfam" id="PF06445">
    <property type="entry name" value="GyrI-like"/>
    <property type="match status" value="1"/>
</dbReference>
<keyword evidence="2" id="KW-0472">Membrane</keyword>
<evidence type="ECO:0000313" key="4">
    <source>
        <dbReference type="EMBL" id="TGV03031.1"/>
    </source>
</evidence>
<dbReference type="InterPro" id="IPR010499">
    <property type="entry name" value="AraC_E-bd"/>
</dbReference>
<feature type="transmembrane region" description="Helical" evidence="2">
    <location>
        <begin position="6"/>
        <end position="24"/>
    </location>
</feature>
<dbReference type="InterPro" id="IPR011256">
    <property type="entry name" value="Reg_factor_effector_dom_sf"/>
</dbReference>
<dbReference type="EMBL" id="SRSO01000009">
    <property type="protein sequence ID" value="TGV03031.1"/>
    <property type="molecule type" value="Genomic_DNA"/>
</dbReference>
<sequence>MKTFKYILFLLLIALIGTAIYIAVQPNEFDFSRSKVIKAPTSLLFNKVNDFKNWPDFSPWIEKEPNATLTYGETTSGIDGNYGWNGDILGEGHMKTLAVEKDKSINQHIVFIKPFESESDINWTFENTEEGTKVTWGMKGKQDFMTKMYTTFAGSIEEATGPDFERGLFKLDSVVSADMKKYSIKVDGITQHSGGYYLYNTTSCKITDLKAKMTEMMPKVGNYAMANNITMAGAPFTSYHKWDVENNAVMFSCCVPTTEKVISSDSDILTGQLKPFKAVKTTLKGNYENLKEAWEIASKHIKDHGLEELHDQPALEVYKTDPMSNPNPADWVTEIYIAVK</sequence>
<dbReference type="SUPFAM" id="SSF55961">
    <property type="entry name" value="Bet v1-like"/>
    <property type="match status" value="1"/>
</dbReference>
<dbReference type="Pfam" id="PF03364">
    <property type="entry name" value="Polyketide_cyc"/>
    <property type="match status" value="1"/>
</dbReference>
<dbReference type="AlphaFoldDB" id="A0A4S1DXM9"/>
<dbReference type="CDD" id="cd07818">
    <property type="entry name" value="SRPBCC_1"/>
    <property type="match status" value="1"/>
</dbReference>
<dbReference type="Gene3D" id="3.30.530.20">
    <property type="match status" value="1"/>
</dbReference>
<gene>
    <name evidence="4" type="ORF">EM932_08590</name>
</gene>
<dbReference type="SMART" id="SM00871">
    <property type="entry name" value="AraC_E_bind"/>
    <property type="match status" value="1"/>
</dbReference>
<proteinExistence type="inferred from homology"/>
<evidence type="ECO:0000313" key="5">
    <source>
        <dbReference type="Proteomes" id="UP000307602"/>
    </source>
</evidence>
<evidence type="ECO:0000256" key="2">
    <source>
        <dbReference type="SAM" id="Phobius"/>
    </source>
</evidence>
<keyword evidence="5" id="KW-1185">Reference proteome</keyword>
<dbReference type="Proteomes" id="UP000307602">
    <property type="component" value="Unassembled WGS sequence"/>
</dbReference>
<evidence type="ECO:0000259" key="3">
    <source>
        <dbReference type="SMART" id="SM00871"/>
    </source>
</evidence>
<dbReference type="InterPro" id="IPR029442">
    <property type="entry name" value="GyrI-like"/>
</dbReference>
<name>A0A4S1DXM9_9FLAO</name>
<keyword evidence="2" id="KW-1133">Transmembrane helix</keyword>
<feature type="domain" description="AraC effector-binding" evidence="3">
    <location>
        <begin position="202"/>
        <end position="340"/>
    </location>
</feature>
<keyword evidence="2" id="KW-0812">Transmembrane</keyword>
<dbReference type="InterPro" id="IPR023393">
    <property type="entry name" value="START-like_dom_sf"/>
</dbReference>
<comment type="similarity">
    <text evidence="1">Belongs to the ribosome association toxin RatA family.</text>
</comment>
<dbReference type="RefSeq" id="WP_135876772.1">
    <property type="nucleotide sequence ID" value="NZ_SRSO01000009.1"/>
</dbReference>
<evidence type="ECO:0000256" key="1">
    <source>
        <dbReference type="ARBA" id="ARBA00008918"/>
    </source>
</evidence>
<dbReference type="Gene3D" id="3.20.80.10">
    <property type="entry name" value="Regulatory factor, effector binding domain"/>
    <property type="match status" value="1"/>
</dbReference>
<dbReference type="InterPro" id="IPR005031">
    <property type="entry name" value="COQ10_START"/>
</dbReference>
<protein>
    <submittedName>
        <fullName evidence="4">Transcription activator effector-binding protein</fullName>
    </submittedName>
</protein>
<dbReference type="SUPFAM" id="SSF55136">
    <property type="entry name" value="Probable bacterial effector-binding domain"/>
    <property type="match status" value="1"/>
</dbReference>
<accession>A0A4S1DXM9</accession>
<reference evidence="4 5" key="1">
    <citation type="submission" date="2019-04" db="EMBL/GenBank/DDBJ databases">
        <authorList>
            <person name="Liu A."/>
        </authorList>
    </citation>
    <scope>NUCLEOTIDE SEQUENCE [LARGE SCALE GENOMIC DNA]</scope>
    <source>
        <strain evidence="4 5">RZ03</strain>
    </source>
</reference>
<comment type="caution">
    <text evidence="4">The sequence shown here is derived from an EMBL/GenBank/DDBJ whole genome shotgun (WGS) entry which is preliminary data.</text>
</comment>
<organism evidence="4 5">
    <name type="scientific">Flavivirga rizhaonensis</name>
    <dbReference type="NCBI Taxonomy" id="2559571"/>
    <lineage>
        <taxon>Bacteria</taxon>
        <taxon>Pseudomonadati</taxon>
        <taxon>Bacteroidota</taxon>
        <taxon>Flavobacteriia</taxon>
        <taxon>Flavobacteriales</taxon>
        <taxon>Flavobacteriaceae</taxon>
        <taxon>Flavivirga</taxon>
    </lineage>
</organism>
<dbReference type="OrthoDB" id="9807923at2"/>